<dbReference type="AlphaFoldDB" id="D3TBC8"/>
<gene>
    <name evidence="3" type="ordered locus">Aboo_0051</name>
</gene>
<dbReference type="Pfam" id="PF01917">
    <property type="entry name" value="Flagellin_arch-type"/>
    <property type="match status" value="1"/>
</dbReference>
<keyword evidence="1" id="KW-0472">Membrane</keyword>
<feature type="domain" description="Fibronectin type-III" evidence="2">
    <location>
        <begin position="325"/>
        <end position="427"/>
    </location>
</feature>
<evidence type="ECO:0000259" key="2">
    <source>
        <dbReference type="PROSITE" id="PS50853"/>
    </source>
</evidence>
<dbReference type="PANTHER" id="PTHR35903">
    <property type="entry name" value="FLAGELLIN B1"/>
    <property type="match status" value="1"/>
</dbReference>
<dbReference type="Proteomes" id="UP000001400">
    <property type="component" value="Chromosome"/>
</dbReference>
<dbReference type="KEGG" id="abi:Aboo_0051"/>
<feature type="transmembrane region" description="Helical" evidence="1">
    <location>
        <begin position="12"/>
        <end position="39"/>
    </location>
</feature>
<dbReference type="GO" id="GO:0097588">
    <property type="term" value="P:archaeal or bacterial-type flagellum-dependent cell motility"/>
    <property type="evidence" value="ECO:0007669"/>
    <property type="project" value="InterPro"/>
</dbReference>
<dbReference type="InterPro" id="IPR003961">
    <property type="entry name" value="FN3_dom"/>
</dbReference>
<dbReference type="InterPro" id="IPR036116">
    <property type="entry name" value="FN3_sf"/>
</dbReference>
<dbReference type="PROSITE" id="PS50853">
    <property type="entry name" value="FN3"/>
    <property type="match status" value="1"/>
</dbReference>
<evidence type="ECO:0000256" key="1">
    <source>
        <dbReference type="SAM" id="Phobius"/>
    </source>
</evidence>
<dbReference type="GO" id="GO:0005198">
    <property type="term" value="F:structural molecule activity"/>
    <property type="evidence" value="ECO:0007669"/>
    <property type="project" value="InterPro"/>
</dbReference>
<dbReference type="HOGENOM" id="CLU_504915_0_0_2"/>
<keyword evidence="1" id="KW-1133">Transmembrane helix</keyword>
<dbReference type="GeneID" id="8826986"/>
<evidence type="ECO:0000313" key="4">
    <source>
        <dbReference type="Proteomes" id="UP000001400"/>
    </source>
</evidence>
<organism evidence="3 4">
    <name type="scientific">Aciduliprofundum boonei (strain DSM 19572 / T469)</name>
    <dbReference type="NCBI Taxonomy" id="439481"/>
    <lineage>
        <taxon>Archaea</taxon>
        <taxon>Methanobacteriati</taxon>
        <taxon>Thermoplasmatota</taxon>
        <taxon>DHVE2 group</taxon>
        <taxon>Candidatus Aciduliprofundum</taxon>
    </lineage>
</organism>
<keyword evidence="3" id="KW-0282">Flagellum</keyword>
<accession>D3TBC8</accession>
<dbReference type="InterPro" id="IPR002774">
    <property type="entry name" value="Flagellin_arc-type"/>
</dbReference>
<keyword evidence="3" id="KW-0966">Cell projection</keyword>
<proteinExistence type="predicted"/>
<keyword evidence="1" id="KW-0812">Transmembrane</keyword>
<evidence type="ECO:0000313" key="3">
    <source>
        <dbReference type="EMBL" id="ADD07863.1"/>
    </source>
</evidence>
<name>D3TBC8_ACIB4</name>
<dbReference type="InterPro" id="IPR013783">
    <property type="entry name" value="Ig-like_fold"/>
</dbReference>
<reference evidence="3" key="1">
    <citation type="submission" date="2010-02" db="EMBL/GenBank/DDBJ databases">
        <title>Complete sequence of Aciduliprofundum boonei T469.</title>
        <authorList>
            <consortium name="US DOE Joint Genome Institute"/>
            <person name="Lucas S."/>
            <person name="Copeland A."/>
            <person name="Lapidus A."/>
            <person name="Cheng J.-F."/>
            <person name="Bruce D."/>
            <person name="Goodwin L."/>
            <person name="Pitluck S."/>
            <person name="Saunders E."/>
            <person name="Detter J.C."/>
            <person name="Han C."/>
            <person name="Tapia R."/>
            <person name="Land M."/>
            <person name="Hauser L."/>
            <person name="Kyrpides N."/>
            <person name="Mikhailova N."/>
            <person name="Flores G."/>
            <person name="Reysenbach A.-L."/>
            <person name="Woyke T."/>
        </authorList>
    </citation>
    <scope>NUCLEOTIDE SEQUENCE</scope>
    <source>
        <strain evidence="3">T469</strain>
    </source>
</reference>
<dbReference type="SUPFAM" id="SSF49265">
    <property type="entry name" value="Fibronectin type III"/>
    <property type="match status" value="1"/>
</dbReference>
<keyword evidence="3" id="KW-0969">Cilium</keyword>
<sequence>MKKIYRKEEGDIGIATLILFIAIIIVAAIASSLIIYVGVTLREQGEKVASDVTSQITSSLRILNILGDRDIDGKDPSVVSVKAPIHSDTQPPRGGVILNVSVNSTNPLSVKIVWNSAVDWESGMWKEELYRVSGDSFTAVKYIVKDVNYIKAVGNLVATFTSGFGNDRVYVDYGVNASKYYGYAIIGYDRVGNYVLYSAVNQTVYTGTGTPDTSAPTGSINSITPAGYGVMLSWTASDTGGSGIAYQKIYRSNNEITQSDVNYTKKIINNATLVATVGPNVTAYMDYPPAKGTWYYAILVVDKAGNVGFITKTSGVNVTRVDTTKPSSISGLRAETSQYYIHLEWSAAKDNQSGIKAYYIYRSTNYLDVSTTEVFNTKPYAIVNTTSFNDYRYMPYQTYYYLVVPVDNASHYGQIIVPQNSIQVLQIKLSLGPGSKPVDFNTVIVELTDGKVEASLKLNSSGFGVEAADATHYGVSVINDPSGEFTQSYILEEGAIIVMYINARDVGLTLTPQTKLTMKIIPGLGIPIYKVISIPPVMLNRYVQIY</sequence>
<keyword evidence="4" id="KW-1185">Reference proteome</keyword>
<dbReference type="RefSeq" id="WP_012997028.1">
    <property type="nucleotide sequence ID" value="NC_013926.1"/>
</dbReference>
<dbReference type="PANTHER" id="PTHR35903:SF1">
    <property type="entry name" value="FLAGELLIN B1"/>
    <property type="match status" value="1"/>
</dbReference>
<protein>
    <submittedName>
        <fullName evidence="3">Flagellin</fullName>
    </submittedName>
</protein>
<dbReference type="EMBL" id="CP001941">
    <property type="protein sequence ID" value="ADD07863.1"/>
    <property type="molecule type" value="Genomic_DNA"/>
</dbReference>
<dbReference type="Gene3D" id="2.60.40.10">
    <property type="entry name" value="Immunoglobulins"/>
    <property type="match status" value="2"/>
</dbReference>